<keyword evidence="3 6" id="KW-0812">Transmembrane</keyword>
<feature type="transmembrane region" description="Helical" evidence="6">
    <location>
        <begin position="61"/>
        <end position="78"/>
    </location>
</feature>
<dbReference type="PANTHER" id="PTHR23291:SF115">
    <property type="entry name" value="MODULATOR OF FTSH PROTEASE YCCA"/>
    <property type="match status" value="1"/>
</dbReference>
<evidence type="ECO:0000256" key="3">
    <source>
        <dbReference type="ARBA" id="ARBA00022692"/>
    </source>
</evidence>
<evidence type="ECO:0000256" key="5">
    <source>
        <dbReference type="ARBA" id="ARBA00023136"/>
    </source>
</evidence>
<dbReference type="InterPro" id="IPR006214">
    <property type="entry name" value="Bax_inhibitor_1-related"/>
</dbReference>
<evidence type="ECO:0000256" key="4">
    <source>
        <dbReference type="ARBA" id="ARBA00022989"/>
    </source>
</evidence>
<feature type="transmembrane region" description="Helical" evidence="6">
    <location>
        <begin position="34"/>
        <end position="55"/>
    </location>
</feature>
<comment type="subcellular location">
    <subcellularLocation>
        <location evidence="1">Cell membrane</location>
        <topology evidence="1">Multi-pass membrane protein</topology>
    </subcellularLocation>
</comment>
<keyword evidence="2" id="KW-1003">Cell membrane</keyword>
<reference evidence="7 8" key="1">
    <citation type="submission" date="2018-04" db="EMBL/GenBank/DDBJ databases">
        <title>Novel Campyloabacter and Helicobacter Species and Strains.</title>
        <authorList>
            <person name="Mannion A.J."/>
            <person name="Shen Z."/>
            <person name="Fox J.G."/>
        </authorList>
    </citation>
    <scope>NUCLEOTIDE SEQUENCE [LARGE SCALE GENOMIC DNA]</scope>
    <source>
        <strain evidence="7 8">MIT 98-6070</strain>
    </source>
</reference>
<keyword evidence="8" id="KW-1185">Reference proteome</keyword>
<organism evidence="7 8">
    <name type="scientific">Helicobacter marmotae</name>
    <dbReference type="NCBI Taxonomy" id="152490"/>
    <lineage>
        <taxon>Bacteria</taxon>
        <taxon>Pseudomonadati</taxon>
        <taxon>Campylobacterota</taxon>
        <taxon>Epsilonproteobacteria</taxon>
        <taxon>Campylobacterales</taxon>
        <taxon>Helicobacteraceae</taxon>
        <taxon>Helicobacter</taxon>
    </lineage>
</organism>
<evidence type="ECO:0000313" key="8">
    <source>
        <dbReference type="Proteomes" id="UP000256599"/>
    </source>
</evidence>
<protein>
    <submittedName>
        <fullName evidence="7">BAX inhibitor (BI)-1/YccA family protein</fullName>
    </submittedName>
</protein>
<feature type="transmembrane region" description="Helical" evidence="6">
    <location>
        <begin position="171"/>
        <end position="189"/>
    </location>
</feature>
<evidence type="ECO:0000256" key="6">
    <source>
        <dbReference type="RuleBase" id="RU004379"/>
    </source>
</evidence>
<feature type="transmembrane region" description="Helical" evidence="6">
    <location>
        <begin position="116"/>
        <end position="136"/>
    </location>
</feature>
<dbReference type="PANTHER" id="PTHR23291">
    <property type="entry name" value="BAX INHIBITOR-RELATED"/>
    <property type="match status" value="1"/>
</dbReference>
<evidence type="ECO:0000313" key="7">
    <source>
        <dbReference type="EMBL" id="RDU59754.1"/>
    </source>
</evidence>
<dbReference type="Pfam" id="PF01027">
    <property type="entry name" value="Bax1-I"/>
    <property type="match status" value="1"/>
</dbReference>
<feature type="transmembrane region" description="Helical" evidence="6">
    <location>
        <begin position="148"/>
        <end position="165"/>
    </location>
</feature>
<dbReference type="Proteomes" id="UP000256599">
    <property type="component" value="Unassembled WGS sequence"/>
</dbReference>
<dbReference type="EMBL" id="NXLR01000009">
    <property type="protein sequence ID" value="RDU59754.1"/>
    <property type="molecule type" value="Genomic_DNA"/>
</dbReference>
<evidence type="ECO:0000256" key="1">
    <source>
        <dbReference type="ARBA" id="ARBA00004651"/>
    </source>
</evidence>
<sequence length="230" mass="25049">MGLYDRNYMGNLHTSAQSAAEADSALVKFVKTTYIFFAASLFFAFVGAVFGLMNLALVVEYRMPIFIAEIVALFGLMFSRSKPGLNIAMLFIFTTLTGLAITPLVAMVAFKSGAGAVVMAFAMTTIVFGVMSIFGLKTRKDLANMGKMLFIALIVVFVCSLINLFLGSSMFQVLISSAAVILFSVYVAYDTQNIVRGLYSSPVDAAINLYLDFYNIFVHLLSLIGLTSRD</sequence>
<keyword evidence="5 6" id="KW-0472">Membrane</keyword>
<dbReference type="CDD" id="cd10432">
    <property type="entry name" value="BI-1-like_bacterial"/>
    <property type="match status" value="1"/>
</dbReference>
<comment type="caution">
    <text evidence="7">The sequence shown here is derived from an EMBL/GenBank/DDBJ whole genome shotgun (WGS) entry which is preliminary data.</text>
</comment>
<comment type="similarity">
    <text evidence="6">Belongs to the BI1 family.</text>
</comment>
<proteinExistence type="inferred from homology"/>
<keyword evidence="4 6" id="KW-1133">Transmembrane helix</keyword>
<evidence type="ECO:0000256" key="2">
    <source>
        <dbReference type="ARBA" id="ARBA00022475"/>
    </source>
</evidence>
<dbReference type="AlphaFoldDB" id="A0A3D8I4R7"/>
<dbReference type="RefSeq" id="WP_104699715.1">
    <property type="nucleotide sequence ID" value="NZ_FZPP01000012.1"/>
</dbReference>
<feature type="transmembrane region" description="Helical" evidence="6">
    <location>
        <begin position="90"/>
        <end position="110"/>
    </location>
</feature>
<name>A0A3D8I4R7_9HELI</name>
<accession>A0A3D8I4R7</accession>
<dbReference type="OrthoDB" id="9793828at2"/>
<gene>
    <name evidence="7" type="ORF">CQA63_05775</name>
</gene>
<dbReference type="GO" id="GO:0005886">
    <property type="term" value="C:plasma membrane"/>
    <property type="evidence" value="ECO:0007669"/>
    <property type="project" value="UniProtKB-SubCell"/>
</dbReference>